<dbReference type="SUPFAM" id="SSF56601">
    <property type="entry name" value="beta-lactamase/transpeptidase-like"/>
    <property type="match status" value="1"/>
</dbReference>
<dbReference type="AlphaFoldDB" id="A0AAE6G0Z0"/>
<dbReference type="Pfam" id="PF00144">
    <property type="entry name" value="Beta-lactamase"/>
    <property type="match status" value="1"/>
</dbReference>
<dbReference type="InterPro" id="IPR001466">
    <property type="entry name" value="Beta-lactam-related"/>
</dbReference>
<gene>
    <name evidence="4" type="ORF">BHS09_17985</name>
</gene>
<dbReference type="Gene3D" id="3.40.710.10">
    <property type="entry name" value="DD-peptidase/beta-lactamase superfamily"/>
    <property type="match status" value="1"/>
</dbReference>
<dbReference type="InterPro" id="IPR050491">
    <property type="entry name" value="AmpC-like"/>
</dbReference>
<dbReference type="GO" id="GO:0004177">
    <property type="term" value="F:aminopeptidase activity"/>
    <property type="evidence" value="ECO:0007669"/>
    <property type="project" value="UniProtKB-KW"/>
</dbReference>
<sequence length="572" mass="62425">MRLPRPFLLLVAFAVAWGLSGPSAHAQATRGSRAPRHSRVDAVFAPWSGKSTPGCAVGVSRDGVVDYARGHGMANLEYGIPLTPRSIFGIASISKQFTAFSIRLLEQEGKLSLDDDIRKYLPEMPVREKPITVAHLLHHTNGLREQGQLLNMAGWRNDDVYTEADILWALTRQRGVNFEPGAEVLYGNAAYTLLAIIVRRASGKSLRVFADERIFKPLGMTDTHFQDDRSEVVPRRASAYAAREGGGWRLKMSNSDHYGAGNLYSTVVDLLKWEQNLLDGRVGGPALVALMQTSGKLNDGTVTGYGSGLRLSEYRGLRTVSHDGMDAGYRTEATLFPDQRLAVVTLCNGSTLEATDLAWKVAEVYLGDVMKDTMPPAVALPETELPALAGAYWSPQTDEVMRLEVKDGALCQVGVPKPFVHIGQGVFRPGESTHVWRFSAPAKAGGPRELSIRDAWPTTRDFIRVSEPLPTNAELAAFVGQYRSDELDTIYTVRIADGRLAIQWSRRDEVMLDAVGGARFLGSLGAVSFTRAASGGVDGLMISNRRLRRLRADRVGPAPQPPAVSTSDSGRR</sequence>
<evidence type="ECO:0000256" key="2">
    <source>
        <dbReference type="SAM" id="SignalP"/>
    </source>
</evidence>
<organism evidence="4 5">
    <name type="scientific">Myxococcus xanthus</name>
    <dbReference type="NCBI Taxonomy" id="34"/>
    <lineage>
        <taxon>Bacteria</taxon>
        <taxon>Pseudomonadati</taxon>
        <taxon>Myxococcota</taxon>
        <taxon>Myxococcia</taxon>
        <taxon>Myxococcales</taxon>
        <taxon>Cystobacterineae</taxon>
        <taxon>Myxococcaceae</taxon>
        <taxon>Myxococcus</taxon>
    </lineage>
</organism>
<accession>A0AAE6G0Z0</accession>
<feature type="chain" id="PRO_5042262875" evidence="2">
    <location>
        <begin position="27"/>
        <end position="572"/>
    </location>
</feature>
<evidence type="ECO:0000313" key="4">
    <source>
        <dbReference type="EMBL" id="QDE68716.1"/>
    </source>
</evidence>
<dbReference type="Proteomes" id="UP000320179">
    <property type="component" value="Chromosome"/>
</dbReference>
<name>A0AAE6G0Z0_MYXXA</name>
<evidence type="ECO:0000313" key="5">
    <source>
        <dbReference type="Proteomes" id="UP000320179"/>
    </source>
</evidence>
<dbReference type="InterPro" id="IPR012338">
    <property type="entry name" value="Beta-lactam/transpept-like"/>
</dbReference>
<feature type="region of interest" description="Disordered" evidence="1">
    <location>
        <begin position="552"/>
        <end position="572"/>
    </location>
</feature>
<feature type="signal peptide" evidence="2">
    <location>
        <begin position="1"/>
        <end position="26"/>
    </location>
</feature>
<evidence type="ECO:0000256" key="1">
    <source>
        <dbReference type="SAM" id="MobiDB-lite"/>
    </source>
</evidence>
<dbReference type="PANTHER" id="PTHR46825">
    <property type="entry name" value="D-ALANYL-D-ALANINE-CARBOXYPEPTIDASE/ENDOPEPTIDASE AMPH"/>
    <property type="match status" value="1"/>
</dbReference>
<keyword evidence="4" id="KW-0378">Hydrolase</keyword>
<dbReference type="RefSeq" id="WP_140798467.1">
    <property type="nucleotide sequence ID" value="NZ_CP017172.1"/>
</dbReference>
<evidence type="ECO:0000259" key="3">
    <source>
        <dbReference type="Pfam" id="PF00144"/>
    </source>
</evidence>
<keyword evidence="2" id="KW-0732">Signal</keyword>
<dbReference type="EMBL" id="CP017174">
    <property type="protein sequence ID" value="QDE68716.1"/>
    <property type="molecule type" value="Genomic_DNA"/>
</dbReference>
<protein>
    <submittedName>
        <fullName evidence="4">Aminopeptidase</fullName>
    </submittedName>
</protein>
<keyword evidence="4" id="KW-0645">Protease</keyword>
<proteinExistence type="predicted"/>
<keyword evidence="4" id="KW-0031">Aminopeptidase</keyword>
<feature type="compositionally biased region" description="Polar residues" evidence="1">
    <location>
        <begin position="563"/>
        <end position="572"/>
    </location>
</feature>
<dbReference type="PANTHER" id="PTHR46825:SF9">
    <property type="entry name" value="BETA-LACTAMASE-RELATED DOMAIN-CONTAINING PROTEIN"/>
    <property type="match status" value="1"/>
</dbReference>
<feature type="domain" description="Beta-lactamase-related" evidence="3">
    <location>
        <begin position="50"/>
        <end position="361"/>
    </location>
</feature>
<reference evidence="4 5" key="1">
    <citation type="journal article" date="2019" name="Science">
        <title>Social genes are selection hotspots in kin groups of a soil microbe.</title>
        <authorList>
            <person name="Wielgoss S."/>
            <person name="Wolfensberger R."/>
            <person name="Sun L."/>
            <person name="Fiegna F."/>
            <person name="Velicer G.J."/>
        </authorList>
    </citation>
    <scope>NUCLEOTIDE SEQUENCE [LARGE SCALE GENOMIC DNA]</scope>
    <source>
        <strain evidence="4 5">MC3.5.9c15</strain>
    </source>
</reference>